<feature type="transmembrane region" description="Helical" evidence="9">
    <location>
        <begin position="26"/>
        <end position="48"/>
    </location>
</feature>
<dbReference type="GO" id="GO:0006874">
    <property type="term" value="P:intracellular calcium ion homeostasis"/>
    <property type="evidence" value="ECO:0007669"/>
    <property type="project" value="TreeGrafter"/>
</dbReference>
<keyword evidence="7 9" id="KW-0406">Ion transport</keyword>
<keyword evidence="4 9" id="KW-0812">Transmembrane</keyword>
<evidence type="ECO:0000259" key="10">
    <source>
        <dbReference type="Pfam" id="PF01699"/>
    </source>
</evidence>
<dbReference type="InterPro" id="IPR004798">
    <property type="entry name" value="CAX-like"/>
</dbReference>
<keyword evidence="8 9" id="KW-0472">Membrane</keyword>
<dbReference type="PATRIC" id="fig|1341181.4.peg.422"/>
<reference evidence="11 12" key="1">
    <citation type="submission" date="2013-08" db="EMBL/GenBank/DDBJ databases">
        <title>Flavobacterium limnosediminis JC2902 genome sequencing.</title>
        <authorList>
            <person name="Lee K."/>
            <person name="Yi H."/>
            <person name="Park S."/>
            <person name="Chun J."/>
        </authorList>
    </citation>
    <scope>NUCLEOTIDE SEQUENCE [LARGE SCALE GENOMIC DNA]</scope>
    <source>
        <strain evidence="11 12">JC2902</strain>
    </source>
</reference>
<dbReference type="GO" id="GO:0016020">
    <property type="term" value="C:membrane"/>
    <property type="evidence" value="ECO:0007669"/>
    <property type="project" value="InterPro"/>
</dbReference>
<dbReference type="InterPro" id="IPR004837">
    <property type="entry name" value="NaCa_Exmemb"/>
</dbReference>
<accession>V6SZU3</accession>
<protein>
    <recommendedName>
        <fullName evidence="9">Ca(2+)/H(+) antiporter</fullName>
    </recommendedName>
</protein>
<feature type="transmembrane region" description="Helical" evidence="9">
    <location>
        <begin position="278"/>
        <end position="298"/>
    </location>
</feature>
<evidence type="ECO:0000256" key="7">
    <source>
        <dbReference type="ARBA" id="ARBA00023065"/>
    </source>
</evidence>
<evidence type="ECO:0000256" key="1">
    <source>
        <dbReference type="ARBA" id="ARBA00004127"/>
    </source>
</evidence>
<evidence type="ECO:0000256" key="4">
    <source>
        <dbReference type="ARBA" id="ARBA00022692"/>
    </source>
</evidence>
<dbReference type="EMBL" id="AVGG01000001">
    <property type="protein sequence ID" value="ESU29945.1"/>
    <property type="molecule type" value="Genomic_DNA"/>
</dbReference>
<evidence type="ECO:0000313" key="11">
    <source>
        <dbReference type="EMBL" id="ESU29945.1"/>
    </source>
</evidence>
<dbReference type="AlphaFoldDB" id="V6SZU3"/>
<feature type="transmembrane region" description="Helical" evidence="9">
    <location>
        <begin position="186"/>
        <end position="210"/>
    </location>
</feature>
<proteinExistence type="inferred from homology"/>
<dbReference type="GO" id="GO:0015369">
    <property type="term" value="F:calcium:proton antiporter activity"/>
    <property type="evidence" value="ECO:0007669"/>
    <property type="project" value="UniProtKB-UniRule"/>
</dbReference>
<dbReference type="InterPro" id="IPR004713">
    <property type="entry name" value="CaH_exchang"/>
</dbReference>
<gene>
    <name evidence="11" type="ORF">FLJC2902T_04270</name>
</gene>
<evidence type="ECO:0000313" key="12">
    <source>
        <dbReference type="Proteomes" id="UP000018004"/>
    </source>
</evidence>
<dbReference type="PANTHER" id="PTHR31503">
    <property type="entry name" value="VACUOLAR CALCIUM ION TRANSPORTER"/>
    <property type="match status" value="1"/>
</dbReference>
<dbReference type="Pfam" id="PF01699">
    <property type="entry name" value="Na_Ca_ex"/>
    <property type="match status" value="2"/>
</dbReference>
<dbReference type="InterPro" id="IPR044880">
    <property type="entry name" value="NCX_ion-bd_dom_sf"/>
</dbReference>
<feature type="transmembrane region" description="Helical" evidence="9">
    <location>
        <begin position="255"/>
        <end position="272"/>
    </location>
</feature>
<feature type="transmembrane region" description="Helical" evidence="9">
    <location>
        <begin position="216"/>
        <end position="243"/>
    </location>
</feature>
<keyword evidence="6 9" id="KW-1133">Transmembrane helix</keyword>
<keyword evidence="3 9" id="KW-0109">Calcium transport</keyword>
<keyword evidence="9" id="KW-0050">Antiport</keyword>
<evidence type="ECO:0000256" key="9">
    <source>
        <dbReference type="RuleBase" id="RU365028"/>
    </source>
</evidence>
<keyword evidence="2 9" id="KW-0813">Transport</keyword>
<sequence>MNATFGNAPELIIAVMALHAGLHEMVLASLAGAILANLLMATGISFLVGGIKFHNQEYNPVTIKMYNSMMFLAVYSMLIPSSFHRFFITGENTVYRQNESNLNILLAVSLLLAYVFYLYFMIKTHPDLFKSIKKAPVVKEEEEHEPWSKKKAIGALIVASVTAAFMSEILVGAAEGTGKELGMSSAFIGIVFVAVIGGAAESISAITMAAKNKLDLTISIALGSSIQIALFIAPLLILLSFFVGPKPMFLNFNRAEIGALLMAVILTTVVSGDGKSNWFKGIQMITLYLLIALLFYFIPEQT</sequence>
<comment type="similarity">
    <text evidence="9">Belongs to the Ca(2+):cation antiporter (CaCA) (TC 2.A.19) family.</text>
</comment>
<comment type="caution">
    <text evidence="9">Lacks conserved residue(s) required for the propagation of feature annotation.</text>
</comment>
<comment type="function">
    <text evidence="9">Ca(+)/H(+) antiporter that extrudes calcium in exchange for external protons.</text>
</comment>
<keyword evidence="12" id="KW-1185">Reference proteome</keyword>
<dbReference type="eggNOG" id="COG0387">
    <property type="taxonomic scope" value="Bacteria"/>
</dbReference>
<dbReference type="PANTHER" id="PTHR31503:SF22">
    <property type="entry name" value="VACUOLAR CALCIUM ION TRANSPORTER"/>
    <property type="match status" value="1"/>
</dbReference>
<feature type="domain" description="Sodium/calcium exchanger membrane region" evidence="10">
    <location>
        <begin position="152"/>
        <end position="296"/>
    </location>
</feature>
<feature type="domain" description="Sodium/calcium exchanger membrane region" evidence="10">
    <location>
        <begin position="2"/>
        <end position="122"/>
    </location>
</feature>
<feature type="transmembrane region" description="Helical" evidence="9">
    <location>
        <begin position="152"/>
        <end position="174"/>
    </location>
</feature>
<dbReference type="Gene3D" id="1.20.1420.30">
    <property type="entry name" value="NCX, central ion-binding region"/>
    <property type="match status" value="1"/>
</dbReference>
<feature type="transmembrane region" description="Helical" evidence="9">
    <location>
        <begin position="68"/>
        <end position="88"/>
    </location>
</feature>
<dbReference type="NCBIfam" id="TIGR00378">
    <property type="entry name" value="cax"/>
    <property type="match status" value="1"/>
</dbReference>
<evidence type="ECO:0000256" key="3">
    <source>
        <dbReference type="ARBA" id="ARBA00022568"/>
    </source>
</evidence>
<organism evidence="11 12">
    <name type="scientific">Flavobacterium limnosediminis JC2902</name>
    <dbReference type="NCBI Taxonomy" id="1341181"/>
    <lineage>
        <taxon>Bacteria</taxon>
        <taxon>Pseudomonadati</taxon>
        <taxon>Bacteroidota</taxon>
        <taxon>Flavobacteriia</taxon>
        <taxon>Flavobacteriales</taxon>
        <taxon>Flavobacteriaceae</taxon>
        <taxon>Flavobacterium</taxon>
    </lineage>
</organism>
<name>V6SZU3_9FLAO</name>
<dbReference type="STRING" id="1341181.FLJC2902T_04270"/>
<comment type="caution">
    <text evidence="11">The sequence shown here is derived from an EMBL/GenBank/DDBJ whole genome shotgun (WGS) entry which is preliminary data.</text>
</comment>
<dbReference type="GO" id="GO:0012505">
    <property type="term" value="C:endomembrane system"/>
    <property type="evidence" value="ECO:0007669"/>
    <property type="project" value="UniProtKB-SubCell"/>
</dbReference>
<comment type="subcellular location">
    <subcellularLocation>
        <location evidence="1">Endomembrane system</location>
        <topology evidence="1">Multi-pass membrane protein</topology>
    </subcellularLocation>
</comment>
<evidence type="ECO:0000256" key="5">
    <source>
        <dbReference type="ARBA" id="ARBA00022837"/>
    </source>
</evidence>
<evidence type="ECO:0000256" key="8">
    <source>
        <dbReference type="ARBA" id="ARBA00023136"/>
    </source>
</evidence>
<feature type="transmembrane region" description="Helical" evidence="9">
    <location>
        <begin position="100"/>
        <end position="120"/>
    </location>
</feature>
<dbReference type="Proteomes" id="UP000018004">
    <property type="component" value="Unassembled WGS sequence"/>
</dbReference>
<keyword evidence="5 9" id="KW-0106">Calcium</keyword>
<evidence type="ECO:0000256" key="6">
    <source>
        <dbReference type="ARBA" id="ARBA00022989"/>
    </source>
</evidence>
<evidence type="ECO:0000256" key="2">
    <source>
        <dbReference type="ARBA" id="ARBA00022448"/>
    </source>
</evidence>